<protein>
    <submittedName>
        <fullName evidence="2">Uncharacterized protein</fullName>
    </submittedName>
</protein>
<feature type="non-terminal residue" evidence="2">
    <location>
        <position position="1"/>
    </location>
</feature>
<evidence type="ECO:0000256" key="1">
    <source>
        <dbReference type="SAM" id="MobiDB-lite"/>
    </source>
</evidence>
<proteinExistence type="predicted"/>
<name>A0A371FH09_MUCPR</name>
<evidence type="ECO:0000313" key="2">
    <source>
        <dbReference type="EMBL" id="RDX77551.1"/>
    </source>
</evidence>
<dbReference type="OrthoDB" id="1436737at2759"/>
<feature type="compositionally biased region" description="Acidic residues" evidence="1">
    <location>
        <begin position="71"/>
        <end position="114"/>
    </location>
</feature>
<organism evidence="2 3">
    <name type="scientific">Mucuna pruriens</name>
    <name type="common">Velvet bean</name>
    <name type="synonym">Dolichos pruriens</name>
    <dbReference type="NCBI Taxonomy" id="157652"/>
    <lineage>
        <taxon>Eukaryota</taxon>
        <taxon>Viridiplantae</taxon>
        <taxon>Streptophyta</taxon>
        <taxon>Embryophyta</taxon>
        <taxon>Tracheophyta</taxon>
        <taxon>Spermatophyta</taxon>
        <taxon>Magnoliopsida</taxon>
        <taxon>eudicotyledons</taxon>
        <taxon>Gunneridae</taxon>
        <taxon>Pentapetalae</taxon>
        <taxon>rosids</taxon>
        <taxon>fabids</taxon>
        <taxon>Fabales</taxon>
        <taxon>Fabaceae</taxon>
        <taxon>Papilionoideae</taxon>
        <taxon>50 kb inversion clade</taxon>
        <taxon>NPAAA clade</taxon>
        <taxon>indigoferoid/millettioid clade</taxon>
        <taxon>Phaseoleae</taxon>
        <taxon>Mucuna</taxon>
    </lineage>
</organism>
<comment type="caution">
    <text evidence="2">The sequence shown here is derived from an EMBL/GenBank/DDBJ whole genome shotgun (WGS) entry which is preliminary data.</text>
</comment>
<feature type="region of interest" description="Disordered" evidence="1">
    <location>
        <begin position="35"/>
        <end position="128"/>
    </location>
</feature>
<reference evidence="2" key="1">
    <citation type="submission" date="2018-05" db="EMBL/GenBank/DDBJ databases">
        <title>Draft genome of Mucuna pruriens seed.</title>
        <authorList>
            <person name="Nnadi N.E."/>
            <person name="Vos R."/>
            <person name="Hasami M.H."/>
            <person name="Devisetty U.K."/>
            <person name="Aguiy J.C."/>
        </authorList>
    </citation>
    <scope>NUCLEOTIDE SEQUENCE [LARGE SCALE GENOMIC DNA]</scope>
    <source>
        <strain evidence="2">JCA_2017</strain>
    </source>
</reference>
<keyword evidence="3" id="KW-1185">Reference proteome</keyword>
<accession>A0A371FH09</accession>
<evidence type="ECO:0000313" key="3">
    <source>
        <dbReference type="Proteomes" id="UP000257109"/>
    </source>
</evidence>
<dbReference type="EMBL" id="QJKJ01009143">
    <property type="protein sequence ID" value="RDX77551.1"/>
    <property type="molecule type" value="Genomic_DNA"/>
</dbReference>
<dbReference type="AlphaFoldDB" id="A0A371FH09"/>
<gene>
    <name evidence="2" type="ORF">CR513_42314</name>
</gene>
<dbReference type="Proteomes" id="UP000257109">
    <property type="component" value="Unassembled WGS sequence"/>
</dbReference>
<sequence>MATRTLLKLKSNLNLPLRFLRNPTLVLTRPVTSFARPETPSLFKSSTAPFPGMLARQMGTARSPRGVSRTDEDDDDDFGDEDMDSDDVDEGEFDLNDEFDDSDGDDFDDGDEEEEKPKGKKKTYSDKW</sequence>